<organism evidence="5">
    <name type="scientific">Clastoptera arizonana</name>
    <name type="common">Arizona spittle bug</name>
    <dbReference type="NCBI Taxonomy" id="38151"/>
    <lineage>
        <taxon>Eukaryota</taxon>
        <taxon>Metazoa</taxon>
        <taxon>Ecdysozoa</taxon>
        <taxon>Arthropoda</taxon>
        <taxon>Hexapoda</taxon>
        <taxon>Insecta</taxon>
        <taxon>Pterygota</taxon>
        <taxon>Neoptera</taxon>
        <taxon>Paraneoptera</taxon>
        <taxon>Hemiptera</taxon>
        <taxon>Auchenorrhyncha</taxon>
        <taxon>Cercopoidea</taxon>
        <taxon>Clastopteridae</taxon>
        <taxon>Clastoptera</taxon>
    </lineage>
</organism>
<gene>
    <name evidence="5" type="ORF">g.7667</name>
</gene>
<dbReference type="AlphaFoldDB" id="A0A1B6CYQ7"/>
<protein>
    <recommendedName>
        <fullName evidence="3">Synaptic plasticity regulator PANTS</fullName>
    </recommendedName>
    <alternativeName>
        <fullName evidence="4">Plasticity-associated neural transcript short</fullName>
    </alternativeName>
</protein>
<evidence type="ECO:0000256" key="4">
    <source>
        <dbReference type="ARBA" id="ARBA00044235"/>
    </source>
</evidence>
<dbReference type="GO" id="GO:0043083">
    <property type="term" value="C:synaptic cleft"/>
    <property type="evidence" value="ECO:0007669"/>
    <property type="project" value="UniProtKB-SubCell"/>
</dbReference>
<reference evidence="5" key="1">
    <citation type="submission" date="2015-12" db="EMBL/GenBank/DDBJ databases">
        <title>De novo transcriptome assembly of four potential Pierce s Disease insect vectors from Arizona vineyards.</title>
        <authorList>
            <person name="Tassone E.E."/>
        </authorList>
    </citation>
    <scope>NUCLEOTIDE SEQUENCE</scope>
</reference>
<accession>A0A1B6CYQ7</accession>
<dbReference type="PANTHER" id="PTHR28052:SF1">
    <property type="entry name" value="UPF0545 PROTEIN C22ORF39"/>
    <property type="match status" value="1"/>
</dbReference>
<dbReference type="EMBL" id="GEDC01018688">
    <property type="protein sequence ID" value="JAS18610.1"/>
    <property type="molecule type" value="Transcribed_RNA"/>
</dbReference>
<dbReference type="Pfam" id="PF11326">
    <property type="entry name" value="PANTS-like"/>
    <property type="match status" value="1"/>
</dbReference>
<dbReference type="InterPro" id="IPR021475">
    <property type="entry name" value="Pants/Emi1-like"/>
</dbReference>
<evidence type="ECO:0000256" key="2">
    <source>
        <dbReference type="ARBA" id="ARBA00043942"/>
    </source>
</evidence>
<comment type="subcellular location">
    <subcellularLocation>
        <location evidence="2">Synaptic cleft</location>
    </subcellularLocation>
</comment>
<evidence type="ECO:0000256" key="3">
    <source>
        <dbReference type="ARBA" id="ARBA00044072"/>
    </source>
</evidence>
<dbReference type="PANTHER" id="PTHR28052">
    <property type="entry name" value="UPF0545 PROTEIN C22ORF39"/>
    <property type="match status" value="1"/>
</dbReference>
<evidence type="ECO:0000256" key="1">
    <source>
        <dbReference type="ARBA" id="ARBA00006412"/>
    </source>
</evidence>
<name>A0A1B6CYQ7_9HEMI</name>
<evidence type="ECO:0000313" key="5">
    <source>
        <dbReference type="EMBL" id="JAS18610.1"/>
    </source>
</evidence>
<sequence length="148" mass="18168">MEKTEGSSNFEQEKWQKSWMIRPCVLYYEEYKDCKSIRGRFQQYFVEGKYEDCNPWKQDHLNCEKFKTNKDEKAYNEIISNEESRRRKRMQCHLNNKVWENRDSPPENWNAPLPEWMLRRYENTYLNLRALEIKEGRTPVEKPSCTIL</sequence>
<proteinExistence type="inferred from homology"/>
<comment type="similarity">
    <text evidence="1">Belongs to the UPF0545 family.</text>
</comment>